<dbReference type="InterPro" id="IPR005561">
    <property type="entry name" value="ANTAR"/>
</dbReference>
<dbReference type="RefSeq" id="WP_220781997.1">
    <property type="nucleotide sequence ID" value="NZ_BPEY01000059.1"/>
</dbReference>
<dbReference type="InterPro" id="IPR036388">
    <property type="entry name" value="WH-like_DNA-bd_sf"/>
</dbReference>
<reference evidence="2" key="1">
    <citation type="submission" date="2021-05" db="EMBL/GenBank/DDBJ databases">
        <title>Molecular characterization for Shewanella algae harboring chromosomal blaOXA-55-like strains isolated from clinical and environment sample.</title>
        <authorList>
            <person name="Ohama Y."/>
            <person name="Aoki K."/>
            <person name="Harada S."/>
            <person name="Moriya K."/>
            <person name="Ishii Y."/>
            <person name="Tateda K."/>
        </authorList>
    </citation>
    <scope>NUCLEOTIDE SEQUENCE</scope>
    <source>
        <strain evidence="2">JCM 11563</strain>
    </source>
</reference>
<dbReference type="SMART" id="SM01012">
    <property type="entry name" value="ANTAR"/>
    <property type="match status" value="1"/>
</dbReference>
<dbReference type="InterPro" id="IPR011006">
    <property type="entry name" value="CheY-like_superfamily"/>
</dbReference>
<comment type="caution">
    <text evidence="2">The sequence shown here is derived from an EMBL/GenBank/DDBJ whole genome shotgun (WGS) entry which is preliminary data.</text>
</comment>
<dbReference type="Pfam" id="PF03861">
    <property type="entry name" value="ANTAR"/>
    <property type="match status" value="1"/>
</dbReference>
<proteinExistence type="predicted"/>
<dbReference type="SUPFAM" id="SSF52172">
    <property type="entry name" value="CheY-like"/>
    <property type="match status" value="1"/>
</dbReference>
<accession>A0ABQ4PL51</accession>
<evidence type="ECO:0000313" key="2">
    <source>
        <dbReference type="EMBL" id="GIU48554.1"/>
    </source>
</evidence>
<gene>
    <name evidence="2" type="ORF">TUM4438_30220</name>
</gene>
<keyword evidence="3" id="KW-1185">Reference proteome</keyword>
<name>A0ABQ4PL51_9GAMM</name>
<evidence type="ECO:0000259" key="1">
    <source>
        <dbReference type="SMART" id="SM01012"/>
    </source>
</evidence>
<dbReference type="Gene3D" id="1.10.10.10">
    <property type="entry name" value="Winged helix-like DNA-binding domain superfamily/Winged helix DNA-binding domain"/>
    <property type="match status" value="1"/>
</dbReference>
<feature type="domain" description="ANTAR" evidence="1">
    <location>
        <begin position="132"/>
        <end position="186"/>
    </location>
</feature>
<sequence length="187" mass="21142">MRIISFTESQQIKSRYRGECYVSELSHAGHQLVPVTSLLECERIHFEAQSDLLLLNLKKITESHLAFIARLMEFSPVSLIVCSEKISENQLTCLLECGRITYTPQTLCVSRINAVIELALLRFKAANHTLSKIEHLEQKLATEQIIYQAKSKLQSVGLNEQQAHQQLQQYAMQQGTSLIAVAKALCK</sequence>
<dbReference type="Proteomes" id="UP000887104">
    <property type="component" value="Unassembled WGS sequence"/>
</dbReference>
<dbReference type="EMBL" id="BPEY01000059">
    <property type="protein sequence ID" value="GIU48554.1"/>
    <property type="molecule type" value="Genomic_DNA"/>
</dbReference>
<protein>
    <recommendedName>
        <fullName evidence="1">ANTAR domain-containing protein</fullName>
    </recommendedName>
</protein>
<evidence type="ECO:0000313" key="3">
    <source>
        <dbReference type="Proteomes" id="UP000887104"/>
    </source>
</evidence>
<organism evidence="2 3">
    <name type="scientific">Shewanella sairae</name>
    <dbReference type="NCBI Taxonomy" id="190310"/>
    <lineage>
        <taxon>Bacteria</taxon>
        <taxon>Pseudomonadati</taxon>
        <taxon>Pseudomonadota</taxon>
        <taxon>Gammaproteobacteria</taxon>
        <taxon>Alteromonadales</taxon>
        <taxon>Shewanellaceae</taxon>
        <taxon>Shewanella</taxon>
    </lineage>
</organism>